<dbReference type="EMBL" id="SJPV01000004">
    <property type="protein sequence ID" value="TWU38630.1"/>
    <property type="molecule type" value="Genomic_DNA"/>
</dbReference>
<feature type="domain" description="Transglutaminase-like" evidence="2">
    <location>
        <begin position="97"/>
        <end position="167"/>
    </location>
</feature>
<dbReference type="AlphaFoldDB" id="A0A5C6DPA3"/>
<feature type="chain" id="PRO_5022935999" evidence="1">
    <location>
        <begin position="25"/>
        <end position="343"/>
    </location>
</feature>
<protein>
    <submittedName>
        <fullName evidence="3">Transglutaminase-like superfamily protein</fullName>
    </submittedName>
</protein>
<dbReference type="InterPro" id="IPR002931">
    <property type="entry name" value="Transglutaminase-like"/>
</dbReference>
<dbReference type="SUPFAM" id="SSF54001">
    <property type="entry name" value="Cysteine proteinases"/>
    <property type="match status" value="1"/>
</dbReference>
<sequence precursor="true">MTSFLRLIATITLALELHLAVLVASEPTVNSIDYSNPDAYTAISDTLGSAHAIAEQASALKGNDSRATIKNVLEWMDANLSYDGTKAYEWRNYDTVVEQGCYGGCADQAIVCGVLLQAAGVPTVWVKTMDVPWIWDLKKGRSFKSWSGHVFLEVYLDNQWVLLDPGAKQIYMHYSPESRILPGDRFAYHKGNDPQQMVMSLQWEQWKEQTNSYFSQLDDSMLPVDIKDVAFVGVDAYVIGNNPHYKTLSESARQRGWTVRRSFNSDYDNLLPLAQGQVLLIETQGGAPIVPLDVLERVYPGASKGLKASDGVVRVGSTTIAFVDCSTSDSGKPPQLPMFDQQR</sequence>
<comment type="caution">
    <text evidence="3">The sequence shown here is derived from an EMBL/GenBank/DDBJ whole genome shotgun (WGS) entry which is preliminary data.</text>
</comment>
<evidence type="ECO:0000313" key="3">
    <source>
        <dbReference type="EMBL" id="TWU38630.1"/>
    </source>
</evidence>
<keyword evidence="4" id="KW-1185">Reference proteome</keyword>
<dbReference type="Pfam" id="PF01841">
    <property type="entry name" value="Transglut_core"/>
    <property type="match status" value="1"/>
</dbReference>
<gene>
    <name evidence="3" type="ORF">Poly41_31070</name>
</gene>
<evidence type="ECO:0000256" key="1">
    <source>
        <dbReference type="SAM" id="SignalP"/>
    </source>
</evidence>
<evidence type="ECO:0000313" key="4">
    <source>
        <dbReference type="Proteomes" id="UP000319143"/>
    </source>
</evidence>
<name>A0A5C6DPA3_9BACT</name>
<reference evidence="3 4" key="1">
    <citation type="submission" date="2019-02" db="EMBL/GenBank/DDBJ databases">
        <title>Deep-cultivation of Planctomycetes and their phenomic and genomic characterization uncovers novel biology.</title>
        <authorList>
            <person name="Wiegand S."/>
            <person name="Jogler M."/>
            <person name="Boedeker C."/>
            <person name="Pinto D."/>
            <person name="Vollmers J."/>
            <person name="Rivas-Marin E."/>
            <person name="Kohn T."/>
            <person name="Peeters S.H."/>
            <person name="Heuer A."/>
            <person name="Rast P."/>
            <person name="Oberbeckmann S."/>
            <person name="Bunk B."/>
            <person name="Jeske O."/>
            <person name="Meyerdierks A."/>
            <person name="Storesund J.E."/>
            <person name="Kallscheuer N."/>
            <person name="Luecker S."/>
            <person name="Lage O.M."/>
            <person name="Pohl T."/>
            <person name="Merkel B.J."/>
            <person name="Hornburger P."/>
            <person name="Mueller R.-W."/>
            <person name="Bruemmer F."/>
            <person name="Labrenz M."/>
            <person name="Spormann A.M."/>
            <person name="Op Den Camp H."/>
            <person name="Overmann J."/>
            <person name="Amann R."/>
            <person name="Jetten M.S.M."/>
            <person name="Mascher T."/>
            <person name="Medema M.H."/>
            <person name="Devos D.P."/>
            <person name="Kaster A.-K."/>
            <person name="Ovreas L."/>
            <person name="Rohde M."/>
            <person name="Galperin M.Y."/>
            <person name="Jogler C."/>
        </authorList>
    </citation>
    <scope>NUCLEOTIDE SEQUENCE [LARGE SCALE GENOMIC DNA]</scope>
    <source>
        <strain evidence="3 4">Poly41</strain>
    </source>
</reference>
<evidence type="ECO:0000259" key="2">
    <source>
        <dbReference type="SMART" id="SM00460"/>
    </source>
</evidence>
<proteinExistence type="predicted"/>
<dbReference type="SMART" id="SM00460">
    <property type="entry name" value="TGc"/>
    <property type="match status" value="1"/>
</dbReference>
<dbReference type="Proteomes" id="UP000319143">
    <property type="component" value="Unassembled WGS sequence"/>
</dbReference>
<dbReference type="InterPro" id="IPR038765">
    <property type="entry name" value="Papain-like_cys_pep_sf"/>
</dbReference>
<dbReference type="Gene3D" id="3.10.620.30">
    <property type="match status" value="1"/>
</dbReference>
<keyword evidence="1" id="KW-0732">Signal</keyword>
<accession>A0A5C6DPA3</accession>
<organism evidence="3 4">
    <name type="scientific">Novipirellula artificiosorum</name>
    <dbReference type="NCBI Taxonomy" id="2528016"/>
    <lineage>
        <taxon>Bacteria</taxon>
        <taxon>Pseudomonadati</taxon>
        <taxon>Planctomycetota</taxon>
        <taxon>Planctomycetia</taxon>
        <taxon>Pirellulales</taxon>
        <taxon>Pirellulaceae</taxon>
        <taxon>Novipirellula</taxon>
    </lineage>
</organism>
<dbReference type="RefSeq" id="WP_197231346.1">
    <property type="nucleotide sequence ID" value="NZ_SJPV01000004.1"/>
</dbReference>
<feature type="signal peptide" evidence="1">
    <location>
        <begin position="1"/>
        <end position="24"/>
    </location>
</feature>